<dbReference type="Gene3D" id="3.30.420.10">
    <property type="entry name" value="Ribonuclease H-like superfamily/Ribonuclease H"/>
    <property type="match status" value="1"/>
</dbReference>
<dbReference type="GO" id="GO:0015074">
    <property type="term" value="P:DNA integration"/>
    <property type="evidence" value="ECO:0007669"/>
    <property type="project" value="InterPro"/>
</dbReference>
<proteinExistence type="predicted"/>
<accession>A0A371G4T3</accession>
<dbReference type="GO" id="GO:0003676">
    <property type="term" value="F:nucleic acid binding"/>
    <property type="evidence" value="ECO:0007669"/>
    <property type="project" value="InterPro"/>
</dbReference>
<gene>
    <name evidence="1" type="ORF">CR513_33218</name>
</gene>
<dbReference type="AlphaFoldDB" id="A0A371G4T3"/>
<dbReference type="InterPro" id="IPR012337">
    <property type="entry name" value="RNaseH-like_sf"/>
</dbReference>
<name>A0A371G4T3_MUCPR</name>
<dbReference type="EMBL" id="QJKJ01006757">
    <property type="protein sequence ID" value="RDX85572.1"/>
    <property type="molecule type" value="Genomic_DNA"/>
</dbReference>
<dbReference type="SUPFAM" id="SSF53098">
    <property type="entry name" value="Ribonuclease H-like"/>
    <property type="match status" value="1"/>
</dbReference>
<dbReference type="PANTHER" id="PTHR42648:SF28">
    <property type="entry name" value="TRANSPOSON-ENCODED PROTEIN WITH RIBONUCLEASE H-LIKE AND RETROVIRUS ZINC FINGER-LIKE DOMAINS"/>
    <property type="match status" value="1"/>
</dbReference>
<dbReference type="InterPro" id="IPR039537">
    <property type="entry name" value="Retrotran_Ty1/copia-like"/>
</dbReference>
<evidence type="ECO:0000313" key="1">
    <source>
        <dbReference type="EMBL" id="RDX85572.1"/>
    </source>
</evidence>
<comment type="caution">
    <text evidence="1">The sequence shown here is derived from an EMBL/GenBank/DDBJ whole genome shotgun (WGS) entry which is preliminary data.</text>
</comment>
<evidence type="ECO:0000313" key="2">
    <source>
        <dbReference type="Proteomes" id="UP000257109"/>
    </source>
</evidence>
<feature type="non-terminal residue" evidence="1">
    <location>
        <position position="1"/>
    </location>
</feature>
<dbReference type="InterPro" id="IPR036397">
    <property type="entry name" value="RNaseH_sf"/>
</dbReference>
<organism evidence="1 2">
    <name type="scientific">Mucuna pruriens</name>
    <name type="common">Velvet bean</name>
    <name type="synonym">Dolichos pruriens</name>
    <dbReference type="NCBI Taxonomy" id="157652"/>
    <lineage>
        <taxon>Eukaryota</taxon>
        <taxon>Viridiplantae</taxon>
        <taxon>Streptophyta</taxon>
        <taxon>Embryophyta</taxon>
        <taxon>Tracheophyta</taxon>
        <taxon>Spermatophyta</taxon>
        <taxon>Magnoliopsida</taxon>
        <taxon>eudicotyledons</taxon>
        <taxon>Gunneridae</taxon>
        <taxon>Pentapetalae</taxon>
        <taxon>rosids</taxon>
        <taxon>fabids</taxon>
        <taxon>Fabales</taxon>
        <taxon>Fabaceae</taxon>
        <taxon>Papilionoideae</taxon>
        <taxon>50 kb inversion clade</taxon>
        <taxon>NPAAA clade</taxon>
        <taxon>indigoferoid/millettioid clade</taxon>
        <taxon>Phaseoleae</taxon>
        <taxon>Mucuna</taxon>
    </lineage>
</organism>
<sequence>MLVMRKRGCRELRLKILTLLRSLKIRKGGTLRMLRKGLLNERKLGVERAKDVLELIHTNICGPFPTTSWNGQQYIITFIDDYSRYSYIYLMHEKSQSLDFFKSFKAEVELQLGKKIKAVKFDRAGEYYGRYDGSGEQRPGPFALFLRVWNCSVIHHVRQT</sequence>
<dbReference type="PANTHER" id="PTHR42648">
    <property type="entry name" value="TRANSPOSASE, PUTATIVE-RELATED"/>
    <property type="match status" value="1"/>
</dbReference>
<dbReference type="Proteomes" id="UP000257109">
    <property type="component" value="Unassembled WGS sequence"/>
</dbReference>
<protein>
    <submittedName>
        <fullName evidence="1">Uncharacterized protein</fullName>
    </submittedName>
</protein>
<dbReference type="STRING" id="157652.A0A371G4T3"/>
<dbReference type="OrthoDB" id="1935113at2759"/>
<keyword evidence="2" id="KW-1185">Reference proteome</keyword>
<reference evidence="1" key="1">
    <citation type="submission" date="2018-05" db="EMBL/GenBank/DDBJ databases">
        <title>Draft genome of Mucuna pruriens seed.</title>
        <authorList>
            <person name="Nnadi N.E."/>
            <person name="Vos R."/>
            <person name="Hasami M.H."/>
            <person name="Devisetty U.K."/>
            <person name="Aguiy J.C."/>
        </authorList>
    </citation>
    <scope>NUCLEOTIDE SEQUENCE [LARGE SCALE GENOMIC DNA]</scope>
    <source>
        <strain evidence="1">JCA_2017</strain>
    </source>
</reference>